<organism evidence="2 3">
    <name type="scientific">Trichonephila inaurata madagascariensis</name>
    <dbReference type="NCBI Taxonomy" id="2747483"/>
    <lineage>
        <taxon>Eukaryota</taxon>
        <taxon>Metazoa</taxon>
        <taxon>Ecdysozoa</taxon>
        <taxon>Arthropoda</taxon>
        <taxon>Chelicerata</taxon>
        <taxon>Arachnida</taxon>
        <taxon>Araneae</taxon>
        <taxon>Araneomorphae</taxon>
        <taxon>Entelegynae</taxon>
        <taxon>Araneoidea</taxon>
        <taxon>Nephilidae</taxon>
        <taxon>Trichonephila</taxon>
        <taxon>Trichonephila inaurata</taxon>
    </lineage>
</organism>
<protein>
    <submittedName>
        <fullName evidence="2">Uncharacterized protein</fullName>
    </submittedName>
</protein>
<comment type="caution">
    <text evidence="2">The sequence shown here is derived from an EMBL/GenBank/DDBJ whole genome shotgun (WGS) entry which is preliminary data.</text>
</comment>
<sequence>MSKIGICTQLPFKLILGFDWQQQIQARCTYDLYVSLCIFLLQLHFICTNVFMLPNLVSTSSFFFNCHNHHLMMLPCQKQHQMPFHLKQNSSLNPEDSTIQQAQLDAENKKFTEVFYSNDDNFGHVHILDSKSNYNMKGVSDVDRIDFQSLIASF</sequence>
<keyword evidence="1" id="KW-1133">Transmembrane helix</keyword>
<dbReference type="AlphaFoldDB" id="A0A8X6WR14"/>
<feature type="transmembrane region" description="Helical" evidence="1">
    <location>
        <begin position="32"/>
        <end position="53"/>
    </location>
</feature>
<dbReference type="EMBL" id="BMAV01001066">
    <property type="protein sequence ID" value="GFY38789.1"/>
    <property type="molecule type" value="Genomic_DNA"/>
</dbReference>
<keyword evidence="1" id="KW-0812">Transmembrane</keyword>
<evidence type="ECO:0000256" key="1">
    <source>
        <dbReference type="SAM" id="Phobius"/>
    </source>
</evidence>
<dbReference type="Proteomes" id="UP000886998">
    <property type="component" value="Unassembled WGS sequence"/>
</dbReference>
<gene>
    <name evidence="2" type="ORF">TNIN_327501</name>
</gene>
<evidence type="ECO:0000313" key="3">
    <source>
        <dbReference type="Proteomes" id="UP000886998"/>
    </source>
</evidence>
<name>A0A8X6WR14_9ARAC</name>
<evidence type="ECO:0000313" key="2">
    <source>
        <dbReference type="EMBL" id="GFY38789.1"/>
    </source>
</evidence>
<keyword evidence="1" id="KW-0472">Membrane</keyword>
<reference evidence="2" key="1">
    <citation type="submission" date="2020-08" db="EMBL/GenBank/DDBJ databases">
        <title>Multicomponent nature underlies the extraordinary mechanical properties of spider dragline silk.</title>
        <authorList>
            <person name="Kono N."/>
            <person name="Nakamura H."/>
            <person name="Mori M."/>
            <person name="Yoshida Y."/>
            <person name="Ohtoshi R."/>
            <person name="Malay A.D."/>
            <person name="Moran D.A.P."/>
            <person name="Tomita M."/>
            <person name="Numata K."/>
            <person name="Arakawa K."/>
        </authorList>
    </citation>
    <scope>NUCLEOTIDE SEQUENCE</scope>
</reference>
<proteinExistence type="predicted"/>
<keyword evidence="3" id="KW-1185">Reference proteome</keyword>
<accession>A0A8X6WR14</accession>